<dbReference type="Pfam" id="PF13469">
    <property type="entry name" value="Sulfotransfer_3"/>
    <property type="match status" value="1"/>
</dbReference>
<gene>
    <name evidence="1" type="ORF">NFI95_03620</name>
</gene>
<dbReference type="SUPFAM" id="SSF52540">
    <property type="entry name" value="P-loop containing nucleoside triphosphate hydrolases"/>
    <property type="match status" value="1"/>
</dbReference>
<dbReference type="EMBL" id="JAMSKV010000002">
    <property type="protein sequence ID" value="MCQ8277539.1"/>
    <property type="molecule type" value="Genomic_DNA"/>
</dbReference>
<name>A0ABT1W3W5_9PROT</name>
<dbReference type="InterPro" id="IPR027417">
    <property type="entry name" value="P-loop_NTPase"/>
</dbReference>
<dbReference type="Gene3D" id="3.40.50.300">
    <property type="entry name" value="P-loop containing nucleotide triphosphate hydrolases"/>
    <property type="match status" value="1"/>
</dbReference>
<comment type="caution">
    <text evidence="1">The sequence shown here is derived from an EMBL/GenBank/DDBJ whole genome shotgun (WGS) entry which is preliminary data.</text>
</comment>
<proteinExistence type="predicted"/>
<accession>A0ABT1W3W5</accession>
<protein>
    <submittedName>
        <fullName evidence="1">Sulfotransferase</fullName>
    </submittedName>
</protein>
<sequence>MPRSIHFLSGLPRSGSTLLAALLSQNPLIRADMSSPLAVMVEKLLPVMGTGEYAGAFGDPLRRRVLHSLVDGFLGPDEPEHVAIDTNRAWCAHMRLIADLYPDAVVIACVRDPVWIIDSFEQLVRRNTYSISGLHGVAHAATVFDRVERLMAVTGAFGAAWQALQDAFFGEHAHRLVVVDYDALVAEPLRVLALLYDRLSLTAFAHDPGNVPPVDAAAFDAHLHTPGLHTLRPTVGRIHRRTILPPQIVSRLADTAFWRDETNNPGGAFVIGHD</sequence>
<evidence type="ECO:0000313" key="1">
    <source>
        <dbReference type="EMBL" id="MCQ8277539.1"/>
    </source>
</evidence>
<dbReference type="Proteomes" id="UP001524587">
    <property type="component" value="Unassembled WGS sequence"/>
</dbReference>
<dbReference type="RefSeq" id="WP_422862982.1">
    <property type="nucleotide sequence ID" value="NZ_JAMSKV010000002.1"/>
</dbReference>
<evidence type="ECO:0000313" key="2">
    <source>
        <dbReference type="Proteomes" id="UP001524587"/>
    </source>
</evidence>
<keyword evidence="2" id="KW-1185">Reference proteome</keyword>
<organism evidence="1 2">
    <name type="scientific">Endosaccharibacter trunci</name>
    <dbReference type="NCBI Taxonomy" id="2812733"/>
    <lineage>
        <taxon>Bacteria</taxon>
        <taxon>Pseudomonadati</taxon>
        <taxon>Pseudomonadota</taxon>
        <taxon>Alphaproteobacteria</taxon>
        <taxon>Acetobacterales</taxon>
        <taxon>Acetobacteraceae</taxon>
        <taxon>Endosaccharibacter</taxon>
    </lineage>
</organism>
<reference evidence="1 2" key="1">
    <citation type="submission" date="2022-06" db="EMBL/GenBank/DDBJ databases">
        <title>Endosaccharibacter gen. nov., sp. nov., endophytic bacteria isolated from sugarcane.</title>
        <authorList>
            <person name="Pitiwittayakul N."/>
            <person name="Yukphan P."/>
            <person name="Charoenyingcharoen P."/>
            <person name="Tanasupawat S."/>
        </authorList>
    </citation>
    <scope>NUCLEOTIDE SEQUENCE [LARGE SCALE GENOMIC DNA]</scope>
    <source>
        <strain evidence="1 2">KSS8</strain>
    </source>
</reference>